<comment type="caution">
    <text evidence="2">The sequence shown here is derived from an EMBL/GenBank/DDBJ whole genome shotgun (WGS) entry which is preliminary data.</text>
</comment>
<dbReference type="RefSeq" id="WP_167185184.1">
    <property type="nucleotide sequence ID" value="NZ_JAAONZ010000005.1"/>
</dbReference>
<evidence type="ECO:0000313" key="3">
    <source>
        <dbReference type="Proteomes" id="UP000787472"/>
    </source>
</evidence>
<organism evidence="2 3">
    <name type="scientific">Pseudomaricurvus hydrocarbonicus</name>
    <dbReference type="NCBI Taxonomy" id="1470433"/>
    <lineage>
        <taxon>Bacteria</taxon>
        <taxon>Pseudomonadati</taxon>
        <taxon>Pseudomonadota</taxon>
        <taxon>Gammaproteobacteria</taxon>
        <taxon>Cellvibrionales</taxon>
        <taxon>Cellvibrionaceae</taxon>
        <taxon>Pseudomaricurvus</taxon>
    </lineage>
</organism>
<sequence length="207" mass="23269">MSLMDESWYEREERAYQHLFGETGPGIFPLSTNIFDKLDVDAINPRWLAHGVFKCKPTEQRKTWAYVTSGMSNPWESNHQGITSGLGVEFLLETEEESEWAVEVLQTLMAYNLLRASGSMGDLPPFESGHCVPLFLSQTISSMMFVPPKDFPDSFCLNSGRVDLIQVVGITPEEFDQAKQTSPDEVKARLLASHGNLVTRAHRESVI</sequence>
<name>A0A9E5MJW3_9GAMM</name>
<dbReference type="InterPro" id="IPR037181">
    <property type="entry name" value="SUFU_N"/>
</dbReference>
<keyword evidence="3" id="KW-1185">Reference proteome</keyword>
<dbReference type="Proteomes" id="UP000787472">
    <property type="component" value="Unassembled WGS sequence"/>
</dbReference>
<dbReference type="SUPFAM" id="SSF103359">
    <property type="entry name" value="Suppressor of Fused, N-terminal domain"/>
    <property type="match status" value="1"/>
</dbReference>
<dbReference type="AlphaFoldDB" id="A0A9E5MJW3"/>
<accession>A0A9E5MJW3</accession>
<proteinExistence type="predicted"/>
<protein>
    <submittedName>
        <fullName evidence="2">Suppressor of fused domain protein</fullName>
    </submittedName>
</protein>
<evidence type="ECO:0000259" key="1">
    <source>
        <dbReference type="Pfam" id="PF05076"/>
    </source>
</evidence>
<gene>
    <name evidence="2" type="ORF">G8770_09245</name>
</gene>
<feature type="domain" description="Suppressor of fused-like" evidence="1">
    <location>
        <begin position="51"/>
        <end position="204"/>
    </location>
</feature>
<dbReference type="InterPro" id="IPR020941">
    <property type="entry name" value="SUFU-like_domain"/>
</dbReference>
<reference evidence="2" key="1">
    <citation type="submission" date="2020-03" db="EMBL/GenBank/DDBJ databases">
        <authorList>
            <person name="Guo F."/>
        </authorList>
    </citation>
    <scope>NUCLEOTIDE SEQUENCE</scope>
    <source>
        <strain evidence="2">JCM 30134</strain>
    </source>
</reference>
<evidence type="ECO:0000313" key="2">
    <source>
        <dbReference type="EMBL" id="NHO65724.1"/>
    </source>
</evidence>
<dbReference type="EMBL" id="JAAONZ010000005">
    <property type="protein sequence ID" value="NHO65724.1"/>
    <property type="molecule type" value="Genomic_DNA"/>
</dbReference>
<dbReference type="Pfam" id="PF05076">
    <property type="entry name" value="SUFU"/>
    <property type="match status" value="1"/>
</dbReference>